<evidence type="ECO:0000313" key="2">
    <source>
        <dbReference type="Proteomes" id="UP001180020"/>
    </source>
</evidence>
<proteinExistence type="predicted"/>
<accession>A0AAV9DHE5</accession>
<name>A0AAV9DHE5_ACOCL</name>
<protein>
    <submittedName>
        <fullName evidence="1">Uncharacterized protein</fullName>
    </submittedName>
</protein>
<gene>
    <name evidence="1" type="ORF">QJS10_CPB13g01593</name>
</gene>
<organism evidence="1 2">
    <name type="scientific">Acorus calamus</name>
    <name type="common">Sweet flag</name>
    <dbReference type="NCBI Taxonomy" id="4465"/>
    <lineage>
        <taxon>Eukaryota</taxon>
        <taxon>Viridiplantae</taxon>
        <taxon>Streptophyta</taxon>
        <taxon>Embryophyta</taxon>
        <taxon>Tracheophyta</taxon>
        <taxon>Spermatophyta</taxon>
        <taxon>Magnoliopsida</taxon>
        <taxon>Liliopsida</taxon>
        <taxon>Acoraceae</taxon>
        <taxon>Acorus</taxon>
    </lineage>
</organism>
<keyword evidence="2" id="KW-1185">Reference proteome</keyword>
<dbReference type="EMBL" id="JAUJYO010000013">
    <property type="protein sequence ID" value="KAK1300316.1"/>
    <property type="molecule type" value="Genomic_DNA"/>
</dbReference>
<reference evidence="1" key="2">
    <citation type="submission" date="2023-06" db="EMBL/GenBank/DDBJ databases">
        <authorList>
            <person name="Ma L."/>
            <person name="Liu K.-W."/>
            <person name="Li Z."/>
            <person name="Hsiao Y.-Y."/>
            <person name="Qi Y."/>
            <person name="Fu T."/>
            <person name="Tang G."/>
            <person name="Zhang D."/>
            <person name="Sun W.-H."/>
            <person name="Liu D.-K."/>
            <person name="Li Y."/>
            <person name="Chen G.-Z."/>
            <person name="Liu X.-D."/>
            <person name="Liao X.-Y."/>
            <person name="Jiang Y.-T."/>
            <person name="Yu X."/>
            <person name="Hao Y."/>
            <person name="Huang J."/>
            <person name="Zhao X.-W."/>
            <person name="Ke S."/>
            <person name="Chen Y.-Y."/>
            <person name="Wu W.-L."/>
            <person name="Hsu J.-L."/>
            <person name="Lin Y.-F."/>
            <person name="Huang M.-D."/>
            <person name="Li C.-Y."/>
            <person name="Huang L."/>
            <person name="Wang Z.-W."/>
            <person name="Zhao X."/>
            <person name="Zhong W.-Y."/>
            <person name="Peng D.-H."/>
            <person name="Ahmad S."/>
            <person name="Lan S."/>
            <person name="Zhang J.-S."/>
            <person name="Tsai W.-C."/>
            <person name="Van De Peer Y."/>
            <person name="Liu Z.-J."/>
        </authorList>
    </citation>
    <scope>NUCLEOTIDE SEQUENCE</scope>
    <source>
        <strain evidence="1">CP</strain>
        <tissue evidence="1">Leaves</tissue>
    </source>
</reference>
<dbReference type="AlphaFoldDB" id="A0AAV9DHE5"/>
<comment type="caution">
    <text evidence="1">The sequence shown here is derived from an EMBL/GenBank/DDBJ whole genome shotgun (WGS) entry which is preliminary data.</text>
</comment>
<evidence type="ECO:0000313" key="1">
    <source>
        <dbReference type="EMBL" id="KAK1300316.1"/>
    </source>
</evidence>
<dbReference type="Proteomes" id="UP001180020">
    <property type="component" value="Unassembled WGS sequence"/>
</dbReference>
<reference evidence="1" key="1">
    <citation type="journal article" date="2023" name="Nat. Commun.">
        <title>Diploid and tetraploid genomes of Acorus and the evolution of monocots.</title>
        <authorList>
            <person name="Ma L."/>
            <person name="Liu K.W."/>
            <person name="Li Z."/>
            <person name="Hsiao Y.Y."/>
            <person name="Qi Y."/>
            <person name="Fu T."/>
            <person name="Tang G.D."/>
            <person name="Zhang D."/>
            <person name="Sun W.H."/>
            <person name="Liu D.K."/>
            <person name="Li Y."/>
            <person name="Chen G.Z."/>
            <person name="Liu X.D."/>
            <person name="Liao X.Y."/>
            <person name="Jiang Y.T."/>
            <person name="Yu X."/>
            <person name="Hao Y."/>
            <person name="Huang J."/>
            <person name="Zhao X.W."/>
            <person name="Ke S."/>
            <person name="Chen Y.Y."/>
            <person name="Wu W.L."/>
            <person name="Hsu J.L."/>
            <person name="Lin Y.F."/>
            <person name="Huang M.D."/>
            <person name="Li C.Y."/>
            <person name="Huang L."/>
            <person name="Wang Z.W."/>
            <person name="Zhao X."/>
            <person name="Zhong W.Y."/>
            <person name="Peng D.H."/>
            <person name="Ahmad S."/>
            <person name="Lan S."/>
            <person name="Zhang J.S."/>
            <person name="Tsai W.C."/>
            <person name="Van de Peer Y."/>
            <person name="Liu Z.J."/>
        </authorList>
    </citation>
    <scope>NUCLEOTIDE SEQUENCE</scope>
    <source>
        <strain evidence="1">CP</strain>
    </source>
</reference>
<sequence length="73" mass="8270">MAAPRRLAIQIAFRTLQELLTITPLIIGRITYPNGWKGGIWMKVPQIVFRPVEVSIRDCFVDLTEFLQGPCVA</sequence>